<protein>
    <submittedName>
        <fullName evidence="1">Uncharacterized protein</fullName>
    </submittedName>
</protein>
<reference evidence="1" key="2">
    <citation type="submission" date="2020-10" db="EMBL/GenBank/DDBJ databases">
        <authorList>
            <person name="Peck L.D."/>
            <person name="Nowell R.W."/>
            <person name="Flood J."/>
            <person name="Ryan M.J."/>
            <person name="Barraclough T.G."/>
        </authorList>
    </citation>
    <scope>NUCLEOTIDE SEQUENCE</scope>
    <source>
        <strain evidence="1">IMI 127659i</strain>
    </source>
</reference>
<name>A0A9P7I2C5_9HYPO</name>
<evidence type="ECO:0000313" key="2">
    <source>
        <dbReference type="Proteomes" id="UP000750502"/>
    </source>
</evidence>
<dbReference type="Proteomes" id="UP000750502">
    <property type="component" value="Unassembled WGS sequence"/>
</dbReference>
<organism evidence="1 2">
    <name type="scientific">Fusarium xylarioides</name>
    <dbReference type="NCBI Taxonomy" id="221167"/>
    <lineage>
        <taxon>Eukaryota</taxon>
        <taxon>Fungi</taxon>
        <taxon>Dikarya</taxon>
        <taxon>Ascomycota</taxon>
        <taxon>Pezizomycotina</taxon>
        <taxon>Sordariomycetes</taxon>
        <taxon>Hypocreomycetidae</taxon>
        <taxon>Hypocreales</taxon>
        <taxon>Nectriaceae</taxon>
        <taxon>Fusarium</taxon>
        <taxon>Fusarium fujikuroi species complex</taxon>
    </lineage>
</organism>
<proteinExistence type="predicted"/>
<gene>
    <name evidence="1" type="ORF">H9Q72_005796</name>
</gene>
<keyword evidence="2" id="KW-1185">Reference proteome</keyword>
<dbReference type="EMBL" id="JADFTT010000170">
    <property type="protein sequence ID" value="KAG5766137.1"/>
    <property type="molecule type" value="Genomic_DNA"/>
</dbReference>
<sequence>MPDRAASHSPQPGGDFKSQLDQALGLTDNYLSELTDRLDLDSSFLDACKYLSDNTSDDRTDQAQPPGKTLHELGHLARQFSFVLRLIHAQDRNLYENIILWMQCFSVDREFIYQLEYLCGCREDCSGPPGEWDIGKVRVWLRNTLSEFYEASLSIEVLEAVQQTGIAHHQPAIVYIDASSARRLQGGSQEHPYLDGCPCELEDTSEQPEAIFADVITLSPTSYFPDVTVAELSATVIHSQGARRESRNLEEPVLTELNRCHPRFSID</sequence>
<evidence type="ECO:0000313" key="1">
    <source>
        <dbReference type="EMBL" id="KAG5766137.1"/>
    </source>
</evidence>
<reference evidence="1" key="1">
    <citation type="journal article" date="2020" name="bioRxiv">
        <title>Historical genomics reveals the evolutionary mechanisms behind multiple outbreaks of the host-specific coffee wilt pathogen Fusarium xylarioides.</title>
        <authorList>
            <person name="Peck D."/>
            <person name="Nowell R.W."/>
            <person name="Flood J."/>
            <person name="Ryan M.J."/>
            <person name="Barraclough T.G."/>
        </authorList>
    </citation>
    <scope>NUCLEOTIDE SEQUENCE</scope>
    <source>
        <strain evidence="1">IMI 127659i</strain>
    </source>
</reference>
<accession>A0A9P7I2C5</accession>
<dbReference type="AlphaFoldDB" id="A0A9P7I2C5"/>
<comment type="caution">
    <text evidence="1">The sequence shown here is derived from an EMBL/GenBank/DDBJ whole genome shotgun (WGS) entry which is preliminary data.</text>
</comment>
<dbReference type="OrthoDB" id="5040507at2759"/>